<name>A0ABV1EWG5_9BACI</name>
<accession>A0ABV1EWG5</accession>
<comment type="caution">
    <text evidence="2">The sequence shown here is derived from an EMBL/GenBank/DDBJ whole genome shotgun (WGS) entry which is preliminary data.</text>
</comment>
<dbReference type="RefSeq" id="WP_065429054.1">
    <property type="nucleotide sequence ID" value="NZ_JBBMFN010000012.1"/>
</dbReference>
<proteinExistence type="predicted"/>
<gene>
    <name evidence="2" type="ORF">WMO63_07165</name>
</gene>
<keyword evidence="3" id="KW-1185">Reference proteome</keyword>
<sequence length="219" mass="24439">MITAIYLAAGKSSRMGEHKLSLTLGQNTIGNAALSELLAASFIDYSLVIVQPDDTLDWISLENKNQLFGKKGEIIRCKEADLGQSYSLKAGFAAAVERKSDKILVCLADQPFVTANMLSKLVKINLKPPEEYVASMYNGVIMPPILFHPNVYENIKPLKGDWGARKLLNNGALQGKKIEFSEEIYFIDIDTKSDYEKALARREQDENICRNVSNFSRDT</sequence>
<reference evidence="2 3" key="1">
    <citation type="submission" date="2024-03" db="EMBL/GenBank/DDBJ databases">
        <title>Human intestinal bacterial collection.</title>
        <authorList>
            <person name="Pauvert C."/>
            <person name="Hitch T.C.A."/>
            <person name="Clavel T."/>
        </authorList>
    </citation>
    <scope>NUCLEOTIDE SEQUENCE [LARGE SCALE GENOMIC DNA]</scope>
    <source>
        <strain evidence="2 3">CLA-SR-H024</strain>
    </source>
</reference>
<organism evidence="2 3">
    <name type="scientific">Niallia hominis</name>
    <dbReference type="NCBI Taxonomy" id="3133173"/>
    <lineage>
        <taxon>Bacteria</taxon>
        <taxon>Bacillati</taxon>
        <taxon>Bacillota</taxon>
        <taxon>Bacilli</taxon>
        <taxon>Bacillales</taxon>
        <taxon>Bacillaceae</taxon>
        <taxon>Niallia</taxon>
    </lineage>
</organism>
<dbReference type="Gene3D" id="3.90.550.10">
    <property type="entry name" value="Spore Coat Polysaccharide Biosynthesis Protein SpsA, Chain A"/>
    <property type="match status" value="1"/>
</dbReference>
<evidence type="ECO:0000313" key="3">
    <source>
        <dbReference type="Proteomes" id="UP001465426"/>
    </source>
</evidence>
<dbReference type="EMBL" id="JBBMFN010000012">
    <property type="protein sequence ID" value="MEQ2465444.1"/>
    <property type="molecule type" value="Genomic_DNA"/>
</dbReference>
<evidence type="ECO:0000313" key="2">
    <source>
        <dbReference type="EMBL" id="MEQ2465444.1"/>
    </source>
</evidence>
<keyword evidence="2" id="KW-0808">Transferase</keyword>
<dbReference type="GO" id="GO:0016740">
    <property type="term" value="F:transferase activity"/>
    <property type="evidence" value="ECO:0007669"/>
    <property type="project" value="UniProtKB-KW"/>
</dbReference>
<dbReference type="CDD" id="cd04182">
    <property type="entry name" value="GT_2_like_f"/>
    <property type="match status" value="1"/>
</dbReference>
<dbReference type="Pfam" id="PF12804">
    <property type="entry name" value="NTP_transf_3"/>
    <property type="match status" value="1"/>
</dbReference>
<dbReference type="Proteomes" id="UP001465426">
    <property type="component" value="Unassembled WGS sequence"/>
</dbReference>
<feature type="domain" description="MobA-like NTP transferase" evidence="1">
    <location>
        <begin position="4"/>
        <end position="170"/>
    </location>
</feature>
<protein>
    <submittedName>
        <fullName evidence="2">NTP transferase domain-containing protein</fullName>
    </submittedName>
</protein>
<evidence type="ECO:0000259" key="1">
    <source>
        <dbReference type="Pfam" id="PF12804"/>
    </source>
</evidence>
<dbReference type="PANTHER" id="PTHR43777">
    <property type="entry name" value="MOLYBDENUM COFACTOR CYTIDYLYLTRANSFERASE"/>
    <property type="match status" value="1"/>
</dbReference>
<dbReference type="InterPro" id="IPR029044">
    <property type="entry name" value="Nucleotide-diphossugar_trans"/>
</dbReference>
<dbReference type="PANTHER" id="PTHR43777:SF1">
    <property type="entry name" value="MOLYBDENUM COFACTOR CYTIDYLYLTRANSFERASE"/>
    <property type="match status" value="1"/>
</dbReference>
<dbReference type="InterPro" id="IPR025877">
    <property type="entry name" value="MobA-like_NTP_Trfase"/>
</dbReference>
<dbReference type="SUPFAM" id="SSF53448">
    <property type="entry name" value="Nucleotide-diphospho-sugar transferases"/>
    <property type="match status" value="1"/>
</dbReference>